<organism evidence="2 3">
    <name type="scientific">Sphaerotilus natans subsp. natans DSM 6575</name>
    <dbReference type="NCBI Taxonomy" id="1286631"/>
    <lineage>
        <taxon>Bacteria</taxon>
        <taxon>Pseudomonadati</taxon>
        <taxon>Pseudomonadota</taxon>
        <taxon>Betaproteobacteria</taxon>
        <taxon>Burkholderiales</taxon>
        <taxon>Sphaerotilaceae</taxon>
        <taxon>Sphaerotilus</taxon>
    </lineage>
</organism>
<accession>A0A059KMI0</accession>
<keyword evidence="3" id="KW-1185">Reference proteome</keyword>
<gene>
    <name evidence="2" type="ORF">X805_17510</name>
</gene>
<dbReference type="STRING" id="34103.SAMN05421778_103190"/>
<dbReference type="Pfam" id="PF02406">
    <property type="entry name" value="MmoB_DmpM"/>
    <property type="match status" value="1"/>
</dbReference>
<dbReference type="SUPFAM" id="SSF56029">
    <property type="entry name" value="Monooxygenase (hydroxylase) regulatory protein"/>
    <property type="match status" value="1"/>
</dbReference>
<keyword evidence="2" id="KW-0503">Monooxygenase</keyword>
<dbReference type="InterPro" id="IPR003454">
    <property type="entry name" value="MOase_MmoB_DmpM"/>
</dbReference>
<dbReference type="eggNOG" id="COG3445">
    <property type="taxonomic scope" value="Bacteria"/>
</dbReference>
<name>A0A059KMI0_9BURK</name>
<comment type="caution">
    <text evidence="2">The sequence shown here is derived from an EMBL/GenBank/DDBJ whole genome shotgun (WGS) entry which is preliminary data.</text>
</comment>
<dbReference type="Proteomes" id="UP000026714">
    <property type="component" value="Unassembled WGS sequence"/>
</dbReference>
<dbReference type="Gene3D" id="3.90.56.10">
    <property type="entry name" value="Monooxygenase component MmoB/DmpM"/>
    <property type="match status" value="1"/>
</dbReference>
<protein>
    <submittedName>
        <fullName evidence="2">Monooxygenase component MmoB/DmpM</fullName>
    </submittedName>
</protein>
<evidence type="ECO:0000256" key="1">
    <source>
        <dbReference type="ARBA" id="ARBA00006313"/>
    </source>
</evidence>
<dbReference type="EMBL" id="AZRA01000045">
    <property type="protein sequence ID" value="KDB52687.1"/>
    <property type="molecule type" value="Genomic_DNA"/>
</dbReference>
<sequence>MSSTTATATATATAAAIGQGYKNNRVGPVIRACEISRAVIDAAHEDNPGREIVVDDQMAYVRISTDGELIIRRATLEEALGRPFQMAELELNLATFAGRIETTQDQVRFFLTKTL</sequence>
<dbReference type="GO" id="GO:0004497">
    <property type="term" value="F:monooxygenase activity"/>
    <property type="evidence" value="ECO:0007669"/>
    <property type="project" value="UniProtKB-KW"/>
</dbReference>
<reference evidence="2 3" key="1">
    <citation type="journal article" date="2014" name="FEMS Microbiol. Ecol.">
        <title>Sphaerotilus natans encrusted with nanoball-shaped Fe(III) oxide minerals formed by nitrate-reducing mixotrophic Fe(II) oxidation.</title>
        <authorList>
            <person name="Park S."/>
            <person name="Kim D.H."/>
            <person name="Lee J.H."/>
            <person name="Hur H.G."/>
        </authorList>
    </citation>
    <scope>NUCLEOTIDE SEQUENCE [LARGE SCALE GENOMIC DNA]</scope>
    <source>
        <strain evidence="2 3">DSM 6575</strain>
    </source>
</reference>
<dbReference type="InterPro" id="IPR036889">
    <property type="entry name" value="mOase_MmoB_DmpM_sf"/>
</dbReference>
<comment type="similarity">
    <text evidence="1">Belongs to the TmoD/XamoD family.</text>
</comment>
<keyword evidence="2" id="KW-0560">Oxidoreductase</keyword>
<proteinExistence type="inferred from homology"/>
<evidence type="ECO:0000313" key="3">
    <source>
        <dbReference type="Proteomes" id="UP000026714"/>
    </source>
</evidence>
<evidence type="ECO:0000313" key="2">
    <source>
        <dbReference type="EMBL" id="KDB52687.1"/>
    </source>
</evidence>
<dbReference type="AlphaFoldDB" id="A0A059KMI0"/>
<dbReference type="RefSeq" id="WP_051631813.1">
    <property type="nucleotide sequence ID" value="NZ_AZRA01000045.1"/>
</dbReference>